<protein>
    <submittedName>
        <fullName evidence="2">Cation:proton antiporter</fullName>
    </submittedName>
</protein>
<keyword evidence="1" id="KW-0472">Membrane</keyword>
<reference evidence="2 3" key="1">
    <citation type="submission" date="2018-02" db="EMBL/GenBank/DDBJ databases">
        <title>Draft genome sequence of Ochrobactrum oryzae found in Brazil.</title>
        <authorList>
            <person name="Cerdeira L."/>
            <person name="Andrade F."/>
            <person name="Zacariotto T."/>
            <person name="Barbosa B."/>
            <person name="Santos S."/>
            <person name="Cassetari V."/>
            <person name="Lincopan N."/>
        </authorList>
    </citation>
    <scope>NUCLEOTIDE SEQUENCE [LARGE SCALE GENOMIC DNA]</scope>
    <source>
        <strain evidence="2 3">OA447</strain>
    </source>
</reference>
<keyword evidence="1" id="KW-1133">Transmembrane helix</keyword>
<comment type="caution">
    <text evidence="2">The sequence shown here is derived from an EMBL/GenBank/DDBJ whole genome shotgun (WGS) entry which is preliminary data.</text>
</comment>
<keyword evidence="1" id="KW-0812">Transmembrane</keyword>
<feature type="non-terminal residue" evidence="2">
    <location>
        <position position="1"/>
    </location>
</feature>
<evidence type="ECO:0000313" key="2">
    <source>
        <dbReference type="EMBL" id="PQA71474.1"/>
    </source>
</evidence>
<dbReference type="Proteomes" id="UP000238493">
    <property type="component" value="Unassembled WGS sequence"/>
</dbReference>
<feature type="non-terminal residue" evidence="2">
    <location>
        <position position="89"/>
    </location>
</feature>
<dbReference type="EMBL" id="PTRC01000204">
    <property type="protein sequence ID" value="PQA71474.1"/>
    <property type="molecule type" value="Genomic_DNA"/>
</dbReference>
<feature type="transmembrane region" description="Helical" evidence="1">
    <location>
        <begin position="61"/>
        <end position="82"/>
    </location>
</feature>
<accession>A0A2S7ITY6</accession>
<proteinExistence type="predicted"/>
<evidence type="ECO:0000256" key="1">
    <source>
        <dbReference type="SAM" id="Phobius"/>
    </source>
</evidence>
<gene>
    <name evidence="2" type="ORF">C3731_21980</name>
</gene>
<organism evidence="2 3">
    <name type="scientific">Brucella oryzae</name>
    <dbReference type="NCBI Taxonomy" id="335286"/>
    <lineage>
        <taxon>Bacteria</taxon>
        <taxon>Pseudomonadati</taxon>
        <taxon>Pseudomonadota</taxon>
        <taxon>Alphaproteobacteria</taxon>
        <taxon>Hyphomicrobiales</taxon>
        <taxon>Brucellaceae</taxon>
        <taxon>Brucella/Ochrobactrum group</taxon>
        <taxon>Brucella</taxon>
    </lineage>
</organism>
<sequence length="89" mass="9506">NRAMSCASLFYMGSSTLTIAAFFLLIVLIERGQDAAANVLAVTMDAYGDDEEEEDEDEIGAVLPATLAVLGTFFGICEILLIRLPPFSG</sequence>
<dbReference type="AlphaFoldDB" id="A0A2S7ITY6"/>
<evidence type="ECO:0000313" key="3">
    <source>
        <dbReference type="Proteomes" id="UP000238493"/>
    </source>
</evidence>
<keyword evidence="3" id="KW-1185">Reference proteome</keyword>
<name>A0A2S7ITY6_9HYPH</name>